<dbReference type="PANTHER" id="PTHR48182">
    <property type="entry name" value="PROTEIN SERAC1"/>
    <property type="match status" value="1"/>
</dbReference>
<dbReference type="InterPro" id="IPR019734">
    <property type="entry name" value="TPR_rpt"/>
</dbReference>
<dbReference type="InterPro" id="IPR027417">
    <property type="entry name" value="P-loop_NTPase"/>
</dbReference>
<evidence type="ECO:0000313" key="8">
    <source>
        <dbReference type="EMBL" id="KAG5942927.1"/>
    </source>
</evidence>
<dbReference type="SUPFAM" id="SSF48452">
    <property type="entry name" value="TPR-like"/>
    <property type="match status" value="2"/>
</dbReference>
<evidence type="ECO:0000256" key="5">
    <source>
        <dbReference type="ARBA" id="ARBA00023128"/>
    </source>
</evidence>
<feature type="region of interest" description="Disordered" evidence="7">
    <location>
        <begin position="174"/>
        <end position="193"/>
    </location>
</feature>
<evidence type="ECO:0000256" key="6">
    <source>
        <dbReference type="ARBA" id="ARBA00023136"/>
    </source>
</evidence>
<dbReference type="GO" id="GO:0005783">
    <property type="term" value="C:endoplasmic reticulum"/>
    <property type="evidence" value="ECO:0007669"/>
    <property type="project" value="UniProtKB-SubCell"/>
</dbReference>
<evidence type="ECO:0000313" key="9">
    <source>
        <dbReference type="Proteomes" id="UP000706124"/>
    </source>
</evidence>
<dbReference type="SUPFAM" id="SSF53474">
    <property type="entry name" value="alpha/beta-Hydrolases"/>
    <property type="match status" value="1"/>
</dbReference>
<protein>
    <recommendedName>
        <fullName evidence="10">NB-ARC domain-containing protein</fullName>
    </recommendedName>
</protein>
<dbReference type="Pfam" id="PF13374">
    <property type="entry name" value="TPR_10"/>
    <property type="match status" value="1"/>
</dbReference>
<dbReference type="OrthoDB" id="7464126at2759"/>
<dbReference type="SMART" id="SM00028">
    <property type="entry name" value="TPR"/>
    <property type="match status" value="2"/>
</dbReference>
<keyword evidence="6" id="KW-0472">Membrane</keyword>
<dbReference type="Gene3D" id="3.40.50.300">
    <property type="entry name" value="P-loop containing nucleotide triphosphate hydrolases"/>
    <property type="match status" value="1"/>
</dbReference>
<evidence type="ECO:0000256" key="3">
    <source>
        <dbReference type="ARBA" id="ARBA00004370"/>
    </source>
</evidence>
<dbReference type="SUPFAM" id="SSF52540">
    <property type="entry name" value="P-loop containing nucleoside triphosphate hydrolases"/>
    <property type="match status" value="1"/>
</dbReference>
<evidence type="ECO:0000256" key="7">
    <source>
        <dbReference type="SAM" id="MobiDB-lite"/>
    </source>
</evidence>
<name>A0A9P7MGD2_9HYPO</name>
<reference evidence="8 9" key="1">
    <citation type="journal article" date="2020" name="bioRxiv">
        <title>Whole genome comparisons of ergot fungi reveals the divergence and evolution of species within the genus Claviceps are the result of varying mechanisms driving genome evolution and host range expansion.</title>
        <authorList>
            <person name="Wyka S.A."/>
            <person name="Mondo S.J."/>
            <person name="Liu M."/>
            <person name="Dettman J."/>
            <person name="Nalam V."/>
            <person name="Broders K.D."/>
        </authorList>
    </citation>
    <scope>NUCLEOTIDE SEQUENCE [LARGE SCALE GENOMIC DNA]</scope>
    <source>
        <strain evidence="8 9">CCC 1485</strain>
    </source>
</reference>
<dbReference type="InterPro" id="IPR052374">
    <property type="entry name" value="SERAC1"/>
</dbReference>
<evidence type="ECO:0000256" key="1">
    <source>
        <dbReference type="ARBA" id="ARBA00004173"/>
    </source>
</evidence>
<dbReference type="Gene3D" id="3.40.50.1820">
    <property type="entry name" value="alpha/beta hydrolase"/>
    <property type="match status" value="1"/>
</dbReference>
<evidence type="ECO:0008006" key="10">
    <source>
        <dbReference type="Google" id="ProtNLM"/>
    </source>
</evidence>
<comment type="subcellular location">
    <subcellularLocation>
        <location evidence="2">Endoplasmic reticulum</location>
    </subcellularLocation>
    <subcellularLocation>
        <location evidence="3">Membrane</location>
    </subcellularLocation>
    <subcellularLocation>
        <location evidence="1">Mitochondrion</location>
    </subcellularLocation>
</comment>
<dbReference type="Proteomes" id="UP000706124">
    <property type="component" value="Unassembled WGS sequence"/>
</dbReference>
<dbReference type="EMBL" id="SRPO01000074">
    <property type="protein sequence ID" value="KAG5942927.1"/>
    <property type="molecule type" value="Genomic_DNA"/>
</dbReference>
<accession>A0A9P7MGD2</accession>
<feature type="region of interest" description="Disordered" evidence="7">
    <location>
        <begin position="198"/>
        <end position="221"/>
    </location>
</feature>
<keyword evidence="9" id="KW-1185">Reference proteome</keyword>
<evidence type="ECO:0000256" key="2">
    <source>
        <dbReference type="ARBA" id="ARBA00004240"/>
    </source>
</evidence>
<dbReference type="AlphaFoldDB" id="A0A9P7MGD2"/>
<evidence type="ECO:0000256" key="4">
    <source>
        <dbReference type="ARBA" id="ARBA00022824"/>
    </source>
</evidence>
<dbReference type="Gene3D" id="1.25.40.10">
    <property type="entry name" value="Tetratricopeptide repeat domain"/>
    <property type="match status" value="1"/>
</dbReference>
<dbReference type="InterPro" id="IPR029058">
    <property type="entry name" value="AB_hydrolase_fold"/>
</dbReference>
<sequence>MDRLELLRGLIPRVREAVSRQNRNDAEFSGLRVLCDPKDAEIDIVAVHGLGGQGFHSWTTWDSKARKAKPWLQELLGADIPNARIMAFGYLSDGISFSYIVRNVVYGQALDLAKLLTARRRRDHTNQRPLFFIAHSLGGWIVKRALIISTEAADLDLRDIELSTSGVAFFGTLSASRSSAPPSPSSPSPLGRVIRRTTSGFADDGGESRAKKPSASEEPLASDMEWLAQQMEAFKAIAVDLPRLSFYEKRKSSDGYVVEQKDSITGSDGFQIGLQATHSELIRFHGRDANYQTFIGKFREMLSTSGTSGYIHTKRRTSSFTAVNRLEYLSKQGFSIPYRILNESSPLVPRKELLSRLEHILSGDTDPSGTKLAIANIWGPPGIGKSTLARHYVEENRDHLSFAFWIRAESRETVIASYLALADTIVRHYAKVTPRCEVENDLGFAGLEDMLKVKSILKLDTPRIRSIVRVVKDWLLCPDNVEWLLVFDNVGSSYNIVDFIPLRVSGRLIFTSRDEYCCPLGEALRVGAMKEEEAISLLGVILGEEAAQNTTQGIIVKTCRTSGSGIKDSAATCISSTIYSRSGRNDEGQELERFGIPDGVKGAIDSVEFYASTVSFSQGRFANKLYAVRLSHTSCAVWKLFATRTGAGAMQGHSQELDRYAEDERLHSDSALNSPDVVRLVFQEDSERLYEVLKYLLDQDFIQVPANPIDRSSSAPFLPSSLPSSQVPTLRDYFVVDKAVRDHVRSTLTDDERSDYAWMACSICIDGIRRKEAQSASFQDTYGFGKIMGPHVMACFDDWSSVLDAMQDDCEIAWSVLGQVCMMQGALDQAIGCFELSLRQDSSKADPSERIETTLSLSTLLNKAGRPDRSCEILTDVTIVPHLDQALQHRVASARAATAASQGDLALTADEYQALKSDQDATLGPTHPLTVSTIQNLATTLEQRGKLEEAQALYRRVYISYQHMYGPRDNMTLEALDDLANICKDTFAIDDAQGLFKQSATSLTRALGATHPETAYAIQSLAIIDDLRGCYIDAKSKYQHALAILAPTLGTAHPLYTMAMENMALSTRRHAQSLAKTPASIPTNPSRRSSSLLLSRFQTQGQRASRDVSRIKDTEYGVLRIAASEQLFEEAERMYLEILAVKKAALDLGLYSEEDVASTSWKLEEMYESEDFFEEERLDKVGVLVGGRRRRG</sequence>
<dbReference type="PANTHER" id="PTHR48182:SF2">
    <property type="entry name" value="PROTEIN SERAC1"/>
    <property type="match status" value="1"/>
</dbReference>
<gene>
    <name evidence="8" type="ORF">E4U60_007030</name>
</gene>
<dbReference type="InterPro" id="IPR011990">
    <property type="entry name" value="TPR-like_helical_dom_sf"/>
</dbReference>
<proteinExistence type="predicted"/>
<keyword evidence="5" id="KW-0496">Mitochondrion</keyword>
<comment type="caution">
    <text evidence="8">The sequence shown here is derived from an EMBL/GenBank/DDBJ whole genome shotgun (WGS) entry which is preliminary data.</text>
</comment>
<keyword evidence="4" id="KW-0256">Endoplasmic reticulum</keyword>
<dbReference type="GO" id="GO:0016020">
    <property type="term" value="C:membrane"/>
    <property type="evidence" value="ECO:0007669"/>
    <property type="project" value="UniProtKB-SubCell"/>
</dbReference>
<organism evidence="8 9">
    <name type="scientific">Claviceps pazoutovae</name>
    <dbReference type="NCBI Taxonomy" id="1649127"/>
    <lineage>
        <taxon>Eukaryota</taxon>
        <taxon>Fungi</taxon>
        <taxon>Dikarya</taxon>
        <taxon>Ascomycota</taxon>
        <taxon>Pezizomycotina</taxon>
        <taxon>Sordariomycetes</taxon>
        <taxon>Hypocreomycetidae</taxon>
        <taxon>Hypocreales</taxon>
        <taxon>Clavicipitaceae</taxon>
        <taxon>Claviceps</taxon>
    </lineage>
</organism>
<dbReference type="GO" id="GO:0005739">
    <property type="term" value="C:mitochondrion"/>
    <property type="evidence" value="ECO:0007669"/>
    <property type="project" value="UniProtKB-SubCell"/>
</dbReference>